<feature type="domain" description="Rhodopsin" evidence="3">
    <location>
        <begin position="30"/>
        <end position="278"/>
    </location>
</feature>
<protein>
    <recommendedName>
        <fullName evidence="3">Rhodopsin domain-containing protein</fullName>
    </recommendedName>
</protein>
<name>A0A7R7XQ66_9EURO</name>
<keyword evidence="2" id="KW-0812">Transmembrane</keyword>
<feature type="transmembrane region" description="Helical" evidence="2">
    <location>
        <begin position="46"/>
        <end position="71"/>
    </location>
</feature>
<dbReference type="Proteomes" id="UP000654913">
    <property type="component" value="Chromosome 5"/>
</dbReference>
<feature type="transmembrane region" description="Helical" evidence="2">
    <location>
        <begin position="140"/>
        <end position="160"/>
    </location>
</feature>
<dbReference type="GeneID" id="64975691"/>
<dbReference type="KEGG" id="apuu:APUU_50397S"/>
<evidence type="ECO:0000313" key="4">
    <source>
        <dbReference type="EMBL" id="BCS25686.1"/>
    </source>
</evidence>
<feature type="transmembrane region" description="Helical" evidence="2">
    <location>
        <begin position="112"/>
        <end position="133"/>
    </location>
</feature>
<accession>A0A7R7XQ66</accession>
<evidence type="ECO:0000259" key="3">
    <source>
        <dbReference type="Pfam" id="PF20684"/>
    </source>
</evidence>
<dbReference type="Pfam" id="PF20684">
    <property type="entry name" value="Fung_rhodopsin"/>
    <property type="match status" value="1"/>
</dbReference>
<keyword evidence="5" id="KW-1185">Reference proteome</keyword>
<dbReference type="RefSeq" id="XP_041557880.1">
    <property type="nucleotide sequence ID" value="XM_041705390.1"/>
</dbReference>
<dbReference type="PANTHER" id="PTHR38794">
    <property type="entry name" value="INTEGRAL MEMBRANE PROTEIN"/>
    <property type="match status" value="1"/>
</dbReference>
<feature type="region of interest" description="Disordered" evidence="1">
    <location>
        <begin position="346"/>
        <end position="384"/>
    </location>
</feature>
<dbReference type="PANTHER" id="PTHR38794:SF1">
    <property type="entry name" value="INTEGRAL MEMBRANE PROTEIN"/>
    <property type="match status" value="1"/>
</dbReference>
<keyword evidence="2" id="KW-1133">Transmembrane helix</keyword>
<keyword evidence="2" id="KW-0472">Membrane</keyword>
<sequence length="384" mass="42452">MSRYPEDSNAPAVIVLTRFLLVTLILGCLARLATKWWKFGTFFRDDYYAMLAMAASIAQAVAVSIAVNLGYGSPITQLSESQVAGILKVPNRSSLSYIRRAANEQAQYASTLFYVLGIALSQLSLLCFVQYLASRNNYSFMARQLAIAVVAVVGVFGSAFQCHPRQWDYIHDRCYNREAWFIYLAASMILAEIAIIAHAVVVLINVQTSCKRRLNLTSVFLFRIVVPGTLLAQITLIHKTIHSPDPTSHTWPVAVCTQLALCLSNVTASAPQFVPILRSLQSTGMRLDGITRYTHTSSSNAQDSRSRYFFSASASARRTRAESGLELEDFPLASTRTTVTGGYEGYTLDDRVREEDKDDGSQSSQAGIIRATRTFGITEEHVGR</sequence>
<evidence type="ECO:0000256" key="1">
    <source>
        <dbReference type="SAM" id="MobiDB-lite"/>
    </source>
</evidence>
<gene>
    <name evidence="4" type="ORF">APUU_50397S</name>
</gene>
<feature type="transmembrane region" description="Helical" evidence="2">
    <location>
        <begin position="12"/>
        <end position="34"/>
    </location>
</feature>
<dbReference type="InterPro" id="IPR049326">
    <property type="entry name" value="Rhodopsin_dom_fungi"/>
</dbReference>
<proteinExistence type="predicted"/>
<dbReference type="AlphaFoldDB" id="A0A7R7XQ66"/>
<reference evidence="4" key="2">
    <citation type="submission" date="2021-02" db="EMBL/GenBank/DDBJ databases">
        <title>Aspergillus puulaauensis MK2 genome sequence.</title>
        <authorList>
            <person name="Futagami T."/>
            <person name="Mori K."/>
            <person name="Kadooka C."/>
            <person name="Tanaka T."/>
        </authorList>
    </citation>
    <scope>NUCLEOTIDE SEQUENCE</scope>
    <source>
        <strain evidence="4">MK2</strain>
    </source>
</reference>
<feature type="transmembrane region" description="Helical" evidence="2">
    <location>
        <begin position="180"/>
        <end position="204"/>
    </location>
</feature>
<evidence type="ECO:0000256" key="2">
    <source>
        <dbReference type="SAM" id="Phobius"/>
    </source>
</evidence>
<reference evidence="4" key="1">
    <citation type="submission" date="2021-01" db="EMBL/GenBank/DDBJ databases">
        <authorList>
            <consortium name="Aspergillus puulaauensis MK2 genome sequencing consortium"/>
            <person name="Kazuki M."/>
            <person name="Futagami T."/>
        </authorList>
    </citation>
    <scope>NUCLEOTIDE SEQUENCE</scope>
    <source>
        <strain evidence="4">MK2</strain>
    </source>
</reference>
<dbReference type="EMBL" id="AP024447">
    <property type="protein sequence ID" value="BCS25686.1"/>
    <property type="molecule type" value="Genomic_DNA"/>
</dbReference>
<dbReference type="OrthoDB" id="3918601at2759"/>
<evidence type="ECO:0000313" key="5">
    <source>
        <dbReference type="Proteomes" id="UP000654913"/>
    </source>
</evidence>
<organism evidence="4 5">
    <name type="scientific">Aspergillus puulaauensis</name>
    <dbReference type="NCBI Taxonomy" id="1220207"/>
    <lineage>
        <taxon>Eukaryota</taxon>
        <taxon>Fungi</taxon>
        <taxon>Dikarya</taxon>
        <taxon>Ascomycota</taxon>
        <taxon>Pezizomycotina</taxon>
        <taxon>Eurotiomycetes</taxon>
        <taxon>Eurotiomycetidae</taxon>
        <taxon>Eurotiales</taxon>
        <taxon>Aspergillaceae</taxon>
        <taxon>Aspergillus</taxon>
    </lineage>
</organism>